<name>A0A2G9HF91_9LAMI</name>
<dbReference type="OrthoDB" id="1306415at2759"/>
<keyword evidence="4" id="KW-1185">Reference proteome</keyword>
<feature type="compositionally biased region" description="Polar residues" evidence="1">
    <location>
        <begin position="300"/>
        <end position="326"/>
    </location>
</feature>
<sequence>MYRQSPSRNQRSKGVKVKHVLQICLLLAVCFWLIYQVKHSHDKRKEFDESDAKVSHQRESSDEFIKLGRKDLDPRVERTIPKNEKNDEPVEEEEIIGEEVDENKHEDDEPEDKKVEGKEDEEIGGGEAEMDENEEKPDVEVDREEDLVDDEKERENGDENETQETDTEDDHGEMEKERSVEDNDHDGDERSVHEAREEHYKADDASSAVTHDTQIATTENENEHVENSKEHPENIEENKENNGEESNKDENRKDLELGGGEMARDSNVTASENGSSLNNTVTEGLNVTTSETNIDMLDNPENSSPPNGTLTEGFSDHLTSNSSTEVTTEDHDLTSQNVTKSEPELDHGQGILTKVSSVEGSNLEATALELANNSTLNIDNSHFYSNSTGSAESNNAESHSEEFSNSSNNITESSSEKKVETEAEKSDLSNDTEENLESTVTENPEEVQHEGIDASDTANTEEEKDGRVDLDTLPEIQTEGTNNEDAAVE</sequence>
<gene>
    <name evidence="3" type="ORF">CDL12_11143</name>
</gene>
<dbReference type="STRING" id="429701.A0A2G9HF91"/>
<evidence type="ECO:0000313" key="4">
    <source>
        <dbReference type="Proteomes" id="UP000231279"/>
    </source>
</evidence>
<feature type="region of interest" description="Disordered" evidence="1">
    <location>
        <begin position="44"/>
        <end position="353"/>
    </location>
</feature>
<feature type="compositionally biased region" description="Acidic residues" evidence="1">
    <location>
        <begin position="118"/>
        <end position="150"/>
    </location>
</feature>
<keyword evidence="2" id="KW-1133">Transmembrane helix</keyword>
<feature type="compositionally biased region" description="Polar residues" evidence="1">
    <location>
        <begin position="373"/>
        <end position="389"/>
    </location>
</feature>
<dbReference type="Proteomes" id="UP000231279">
    <property type="component" value="Unassembled WGS sequence"/>
</dbReference>
<dbReference type="EMBL" id="NKXS01001929">
    <property type="protein sequence ID" value="PIN16207.1"/>
    <property type="molecule type" value="Genomic_DNA"/>
</dbReference>
<protein>
    <recommendedName>
        <fullName evidence="5">Ubiquitinyl hydrolase 1</fullName>
    </recommendedName>
</protein>
<keyword evidence="2" id="KW-0812">Transmembrane</keyword>
<feature type="region of interest" description="Disordered" evidence="1">
    <location>
        <begin position="373"/>
        <end position="489"/>
    </location>
</feature>
<keyword evidence="2" id="KW-0472">Membrane</keyword>
<feature type="compositionally biased region" description="Acidic residues" evidence="1">
    <location>
        <begin position="89"/>
        <end position="101"/>
    </location>
</feature>
<organism evidence="3 4">
    <name type="scientific">Handroanthus impetiginosus</name>
    <dbReference type="NCBI Taxonomy" id="429701"/>
    <lineage>
        <taxon>Eukaryota</taxon>
        <taxon>Viridiplantae</taxon>
        <taxon>Streptophyta</taxon>
        <taxon>Embryophyta</taxon>
        <taxon>Tracheophyta</taxon>
        <taxon>Spermatophyta</taxon>
        <taxon>Magnoliopsida</taxon>
        <taxon>eudicotyledons</taxon>
        <taxon>Gunneridae</taxon>
        <taxon>Pentapetalae</taxon>
        <taxon>asterids</taxon>
        <taxon>lamiids</taxon>
        <taxon>Lamiales</taxon>
        <taxon>Bignoniaceae</taxon>
        <taxon>Crescentiina</taxon>
        <taxon>Tabebuia alliance</taxon>
        <taxon>Handroanthus</taxon>
    </lineage>
</organism>
<reference evidence="4" key="1">
    <citation type="journal article" date="2018" name="Gigascience">
        <title>Genome assembly of the Pink Ipe (Handroanthus impetiginosus, Bignoniaceae), a highly valued, ecologically keystone Neotropical timber forest tree.</title>
        <authorList>
            <person name="Silva-Junior O.B."/>
            <person name="Grattapaglia D."/>
            <person name="Novaes E."/>
            <person name="Collevatti R.G."/>
        </authorList>
    </citation>
    <scope>NUCLEOTIDE SEQUENCE [LARGE SCALE GENOMIC DNA]</scope>
    <source>
        <strain evidence="4">cv. UFG-1</strain>
    </source>
</reference>
<accession>A0A2G9HF91</accession>
<feature type="compositionally biased region" description="Basic and acidic residues" evidence="1">
    <location>
        <begin position="414"/>
        <end position="428"/>
    </location>
</feature>
<feature type="compositionally biased region" description="Basic and acidic residues" evidence="1">
    <location>
        <begin position="44"/>
        <end position="88"/>
    </location>
</feature>
<evidence type="ECO:0000256" key="2">
    <source>
        <dbReference type="SAM" id="Phobius"/>
    </source>
</evidence>
<feature type="compositionally biased region" description="Polar residues" evidence="1">
    <location>
        <begin position="266"/>
        <end position="293"/>
    </location>
</feature>
<proteinExistence type="predicted"/>
<dbReference type="PANTHER" id="PTHR33700:SF4">
    <property type="entry name" value="MYB-LIKE PROTEIN X"/>
    <property type="match status" value="1"/>
</dbReference>
<feature type="compositionally biased region" description="Basic and acidic residues" evidence="1">
    <location>
        <begin position="173"/>
        <end position="204"/>
    </location>
</feature>
<feature type="compositionally biased region" description="Basic and acidic residues" evidence="1">
    <location>
        <begin position="221"/>
        <end position="256"/>
    </location>
</feature>
<feature type="compositionally biased region" description="Polar residues" evidence="1">
    <location>
        <begin position="478"/>
        <end position="489"/>
    </location>
</feature>
<evidence type="ECO:0000256" key="1">
    <source>
        <dbReference type="SAM" id="MobiDB-lite"/>
    </source>
</evidence>
<feature type="transmembrane region" description="Helical" evidence="2">
    <location>
        <begin position="20"/>
        <end position="37"/>
    </location>
</feature>
<feature type="compositionally biased region" description="Polar residues" evidence="1">
    <location>
        <begin position="207"/>
        <end position="219"/>
    </location>
</feature>
<evidence type="ECO:0000313" key="3">
    <source>
        <dbReference type="EMBL" id="PIN16207.1"/>
    </source>
</evidence>
<evidence type="ECO:0008006" key="5">
    <source>
        <dbReference type="Google" id="ProtNLM"/>
    </source>
</evidence>
<dbReference type="PANTHER" id="PTHR33700">
    <property type="entry name" value="MYB-LIKE PROTEIN X"/>
    <property type="match status" value="1"/>
</dbReference>
<dbReference type="AlphaFoldDB" id="A0A2G9HF91"/>
<feature type="compositionally biased region" description="Low complexity" evidence="1">
    <location>
        <begin position="390"/>
        <end position="413"/>
    </location>
</feature>
<feature type="compositionally biased region" description="Acidic residues" evidence="1">
    <location>
        <begin position="158"/>
        <end position="172"/>
    </location>
</feature>
<feature type="compositionally biased region" description="Basic and acidic residues" evidence="1">
    <location>
        <begin position="102"/>
        <end position="117"/>
    </location>
</feature>
<comment type="caution">
    <text evidence="3">The sequence shown here is derived from an EMBL/GenBank/DDBJ whole genome shotgun (WGS) entry which is preliminary data.</text>
</comment>